<reference evidence="5" key="1">
    <citation type="submission" date="2021-12" db="EMBL/GenBank/DDBJ databases">
        <title>Prjna785345.</title>
        <authorList>
            <person name="Rujirawat T."/>
            <person name="Krajaejun T."/>
        </authorList>
    </citation>
    <scope>NUCLEOTIDE SEQUENCE</scope>
    <source>
        <strain evidence="5">Pi057C3</strain>
    </source>
</reference>
<keyword evidence="6" id="KW-1185">Reference proteome</keyword>
<organism evidence="5 6">
    <name type="scientific">Pythium insidiosum</name>
    <name type="common">Pythiosis disease agent</name>
    <dbReference type="NCBI Taxonomy" id="114742"/>
    <lineage>
        <taxon>Eukaryota</taxon>
        <taxon>Sar</taxon>
        <taxon>Stramenopiles</taxon>
        <taxon>Oomycota</taxon>
        <taxon>Peronosporomycetes</taxon>
        <taxon>Pythiales</taxon>
        <taxon>Pythiaceae</taxon>
        <taxon>Pythium</taxon>
    </lineage>
</organism>
<dbReference type="GO" id="GO:0035091">
    <property type="term" value="F:phosphatidylinositol binding"/>
    <property type="evidence" value="ECO:0007669"/>
    <property type="project" value="TreeGrafter"/>
</dbReference>
<evidence type="ECO:0000256" key="3">
    <source>
        <dbReference type="SAM" id="MobiDB-lite"/>
    </source>
</evidence>
<dbReference type="InterPro" id="IPR036818">
    <property type="entry name" value="AIDA_N_sf"/>
</dbReference>
<protein>
    <recommendedName>
        <fullName evidence="4">C2 Aida-type domain-containing protein</fullName>
    </recommendedName>
</protein>
<evidence type="ECO:0000313" key="6">
    <source>
        <dbReference type="Proteomes" id="UP001209570"/>
    </source>
</evidence>
<dbReference type="PANTHER" id="PTHR28654:SF1">
    <property type="entry name" value="AXIN INTERACTOR, DORSALIZATION-ASSOCIATED PROTEIN"/>
    <property type="match status" value="1"/>
</dbReference>
<dbReference type="InterPro" id="IPR023421">
    <property type="entry name" value="AIDA_N"/>
</dbReference>
<feature type="region of interest" description="Disordered" evidence="3">
    <location>
        <begin position="116"/>
        <end position="153"/>
    </location>
</feature>
<comment type="similarity">
    <text evidence="1">Belongs to the AIDA family.</text>
</comment>
<dbReference type="PROSITE" id="PS51911">
    <property type="entry name" value="C2_AIDA"/>
    <property type="match status" value="1"/>
</dbReference>
<dbReference type="PANTHER" id="PTHR28654">
    <property type="entry name" value="AXIN INTERACTOR, DORSALIZATION-ASSOCIATED PROTEIN"/>
    <property type="match status" value="1"/>
</dbReference>
<evidence type="ECO:0000256" key="2">
    <source>
        <dbReference type="ARBA" id="ARBA00022473"/>
    </source>
</evidence>
<dbReference type="Gene3D" id="1.20.120.360">
    <property type="entry name" value="Axin interactor, dorsalization-associated protein, N-terminal domain"/>
    <property type="match status" value="1"/>
</dbReference>
<dbReference type="InterPro" id="IPR035892">
    <property type="entry name" value="C2_domain_sf"/>
</dbReference>
<dbReference type="Gene3D" id="2.60.40.150">
    <property type="entry name" value="C2 domain"/>
    <property type="match status" value="1"/>
</dbReference>
<evidence type="ECO:0000259" key="4">
    <source>
        <dbReference type="PROSITE" id="PS51911"/>
    </source>
</evidence>
<keyword evidence="2" id="KW-0217">Developmental protein</keyword>
<feature type="compositionally biased region" description="Low complexity" evidence="3">
    <location>
        <begin position="122"/>
        <end position="132"/>
    </location>
</feature>
<gene>
    <name evidence="5" type="ORF">P43SY_008962</name>
</gene>
<comment type="caution">
    <text evidence="5">The sequence shown here is derived from an EMBL/GenBank/DDBJ whole genome shotgun (WGS) entry which is preliminary data.</text>
</comment>
<accession>A0AAD5LT24</accession>
<evidence type="ECO:0000313" key="5">
    <source>
        <dbReference type="EMBL" id="KAJ0408615.1"/>
    </source>
</evidence>
<dbReference type="AlphaFoldDB" id="A0AAD5LT24"/>
<dbReference type="Pfam" id="PF14186">
    <property type="entry name" value="Aida_C2"/>
    <property type="match status" value="1"/>
</dbReference>
<dbReference type="InterPro" id="IPR025939">
    <property type="entry name" value="Aida_C"/>
</dbReference>
<proteinExistence type="inferred from homology"/>
<dbReference type="Proteomes" id="UP001209570">
    <property type="component" value="Unassembled WGS sequence"/>
</dbReference>
<evidence type="ECO:0000256" key="1">
    <source>
        <dbReference type="ARBA" id="ARBA00007205"/>
    </source>
</evidence>
<feature type="domain" description="C2 Aida-type" evidence="4">
    <location>
        <begin position="149"/>
        <end position="299"/>
    </location>
</feature>
<name>A0AAD5LT24_PYTIN</name>
<sequence>MADQLRRRHAQWCKDLERAVQADGWGQVLEAVEAYERLSEQLGASLVDYDELSREQKATQSVIEKAARTLEKRAHVLSSVDGGDDRGAPTNADMEDLLDALKRLLGGEQVVVPLEKHGGSKAEAASQRAAAAPDHEHEDDDVESYTKAARKPRREPGATYVDVEVAQIGLKDAKIYVNPTIVVSVFDKDGKSMEEAKETGIGRCEDPTTISFGNTVLALESSLASMEQRNAAVFLELYHFKPKKRKKSCRCWALLEMDELRKGGPLALELYQKPMDPKRKRIHLFTVKELYLHVSVRAATT</sequence>
<dbReference type="SUPFAM" id="SSF109779">
    <property type="entry name" value="Domain from hypothetical 2610208m17rik protein"/>
    <property type="match status" value="1"/>
</dbReference>
<dbReference type="EMBL" id="JAKCXM010000010">
    <property type="protein sequence ID" value="KAJ0408615.1"/>
    <property type="molecule type" value="Genomic_DNA"/>
</dbReference>
<dbReference type="Pfam" id="PF08910">
    <property type="entry name" value="Aida_N"/>
    <property type="match status" value="1"/>
</dbReference>
<dbReference type="GO" id="GO:0016020">
    <property type="term" value="C:membrane"/>
    <property type="evidence" value="ECO:0007669"/>
    <property type="project" value="TreeGrafter"/>
</dbReference>